<name>A0ABS6U8G0_9PSEU</name>
<comment type="caution">
    <text evidence="1">The sequence shown here is derived from an EMBL/GenBank/DDBJ whole genome shotgun (WGS) entry which is preliminary data.</text>
</comment>
<evidence type="ECO:0000313" key="2">
    <source>
        <dbReference type="Proteomes" id="UP000694300"/>
    </source>
</evidence>
<keyword evidence="2" id="KW-1185">Reference proteome</keyword>
<sequence length="275" mass="29222">MVAVMQVHTAQLAGGENNADRVFVTENAVIVLDGATAFEPVDVDPGTYAETLGASIADQLDAAPDTNLTQAVAEAIQNAAANLHLRGDASPSSTVSILRVRREAVDLYALGDSPIYYGSGRAVHRLIDDRLAVLPLIERARYVQALRSGAGYSGNHRNLLKRLQRAQGALRNKPEGYWIAETDPGAAAQALTAAVAADQIDWAVLATDGAADLIDHHGSPEWSAVAQRDSDGLMGLLCQIHEWEGVVDPEGRLLPRAKPHDDKTLAVVQGFCPPA</sequence>
<gene>
    <name evidence="1" type="ORF">I4I82_10950</name>
</gene>
<protein>
    <recommendedName>
        <fullName evidence="3">Protein phosphatase 2C-like protein</fullName>
    </recommendedName>
</protein>
<evidence type="ECO:0000313" key="1">
    <source>
        <dbReference type="EMBL" id="MBW0128204.1"/>
    </source>
</evidence>
<dbReference type="EMBL" id="JADQDF010000001">
    <property type="protein sequence ID" value="MBW0128204.1"/>
    <property type="molecule type" value="Genomic_DNA"/>
</dbReference>
<proteinExistence type="predicted"/>
<reference evidence="1 2" key="1">
    <citation type="submission" date="2020-11" db="EMBL/GenBank/DDBJ databases">
        <title>Pseudonocardia abyssalis sp. nov. and Pseudonocardia oceani sp. nov., description and phylogenomic analysis of two novel actinomycetes isolated from the deep Southern Ocean.</title>
        <authorList>
            <person name="Parra J."/>
        </authorList>
    </citation>
    <scope>NUCLEOTIDE SEQUENCE [LARGE SCALE GENOMIC DNA]</scope>
    <source>
        <strain evidence="2">KRD185</strain>
    </source>
</reference>
<evidence type="ECO:0008006" key="3">
    <source>
        <dbReference type="Google" id="ProtNLM"/>
    </source>
</evidence>
<dbReference type="Proteomes" id="UP000694300">
    <property type="component" value="Unassembled WGS sequence"/>
</dbReference>
<organism evidence="1 2">
    <name type="scientific">Pseudonocardia oceani</name>
    <dbReference type="NCBI Taxonomy" id="2792013"/>
    <lineage>
        <taxon>Bacteria</taxon>
        <taxon>Bacillati</taxon>
        <taxon>Actinomycetota</taxon>
        <taxon>Actinomycetes</taxon>
        <taxon>Pseudonocardiales</taxon>
        <taxon>Pseudonocardiaceae</taxon>
        <taxon>Pseudonocardia</taxon>
    </lineage>
</organism>
<accession>A0ABS6U8G0</accession>